<dbReference type="InterPro" id="IPR050131">
    <property type="entry name" value="Peptidase_S8_subtilisin-like"/>
</dbReference>
<comment type="similarity">
    <text evidence="1">Belongs to the peptidase S8 family.</text>
</comment>
<evidence type="ECO:0000256" key="1">
    <source>
        <dbReference type="ARBA" id="ARBA00011073"/>
    </source>
</evidence>
<dbReference type="InterPro" id="IPR003961">
    <property type="entry name" value="FN3_dom"/>
</dbReference>
<evidence type="ECO:0000256" key="4">
    <source>
        <dbReference type="ARBA" id="ARBA00022825"/>
    </source>
</evidence>
<dbReference type="InterPro" id="IPR036116">
    <property type="entry name" value="FN3_sf"/>
</dbReference>
<keyword evidence="3" id="KW-0378">Hydrolase</keyword>
<dbReference type="PROSITE" id="PS50853">
    <property type="entry name" value="FN3"/>
    <property type="match status" value="1"/>
</dbReference>
<dbReference type="AlphaFoldDB" id="A0A6J6HWL1"/>
<keyword evidence="4" id="KW-0720">Serine protease</keyword>
<dbReference type="PANTHER" id="PTHR43806">
    <property type="entry name" value="PEPTIDASE S8"/>
    <property type="match status" value="1"/>
</dbReference>
<dbReference type="InterPro" id="IPR022398">
    <property type="entry name" value="Peptidase_S8_His-AS"/>
</dbReference>
<dbReference type="SUPFAM" id="SSF52743">
    <property type="entry name" value="Subtilisin-like"/>
    <property type="match status" value="1"/>
</dbReference>
<name>A0A6J6HWL1_9ZZZZ</name>
<organism evidence="6">
    <name type="scientific">freshwater metagenome</name>
    <dbReference type="NCBI Taxonomy" id="449393"/>
    <lineage>
        <taxon>unclassified sequences</taxon>
        <taxon>metagenomes</taxon>
        <taxon>ecological metagenomes</taxon>
    </lineage>
</organism>
<evidence type="ECO:0000256" key="3">
    <source>
        <dbReference type="ARBA" id="ARBA00022801"/>
    </source>
</evidence>
<feature type="domain" description="Fibronectin type-III" evidence="5">
    <location>
        <begin position="37"/>
        <end position="143"/>
    </location>
</feature>
<dbReference type="Gene3D" id="3.40.50.200">
    <property type="entry name" value="Peptidase S8/S53 domain"/>
    <property type="match status" value="1"/>
</dbReference>
<sequence>MQKTRRIIAVVTSALVAVGVFLPAQAASAATVTAASAVRSISVADAWSADSPKAAKAKITWVRPAATYGANLIGYRIEKSADKTTWSLAFSNTMSSATSAVVSTGLVAGAPNYFRVKAITRKGSTTKIGSASAVATKVLTAAPKSPVLLGLTKITAIEETHSVRWLKATELQAGATQFSYKAIATSTSGAQKICEADALATTCDLTGLIIGTTYKLQLFLKNLRAETANVDELVPADSSFSLQWYLGTSNGVAATRAWTATKGSSNVVVAVLDSGIVSHPELQGQLVAGYDFISNAKESGDGDGRDADPTDVGDAEGNWHGTHVAGIIAAKSDSVGITGIAPGVKIQPIRVIGPDGGSTDDLIDAMRWAAGLTVAGVPDNKTPAKIINMSLVSESICYSNSAMQRVVNEVQNKGVIIVTASGNTAENNYWFTPTGCLGPFSVGASGFAGDITYYSNYNSDLLAPGGDDRKTGGDVSGANGQIYSLWNPTKSNGYISISGTSMAAPIVTGIIALMISIRPLATREQIAEAILNSATPFSSNTTCSIRPEGYCGEGIVNAATAIEALIAAIG</sequence>
<dbReference type="InterPro" id="IPR015500">
    <property type="entry name" value="Peptidase_S8_subtilisin-rel"/>
</dbReference>
<dbReference type="PROSITE" id="PS00137">
    <property type="entry name" value="SUBTILASE_HIS"/>
    <property type="match status" value="1"/>
</dbReference>
<evidence type="ECO:0000256" key="2">
    <source>
        <dbReference type="ARBA" id="ARBA00022670"/>
    </source>
</evidence>
<dbReference type="SUPFAM" id="SSF49265">
    <property type="entry name" value="Fibronectin type III"/>
    <property type="match status" value="1"/>
</dbReference>
<dbReference type="InterPro" id="IPR000209">
    <property type="entry name" value="Peptidase_S8/S53_dom"/>
</dbReference>
<keyword evidence="2" id="KW-0645">Protease</keyword>
<gene>
    <name evidence="6" type="ORF">UFOPK1909_00363</name>
</gene>
<dbReference type="PANTHER" id="PTHR43806:SF11">
    <property type="entry name" value="CEREVISIN-RELATED"/>
    <property type="match status" value="1"/>
</dbReference>
<dbReference type="InterPro" id="IPR036852">
    <property type="entry name" value="Peptidase_S8/S53_dom_sf"/>
</dbReference>
<reference evidence="6" key="1">
    <citation type="submission" date="2020-05" db="EMBL/GenBank/DDBJ databases">
        <authorList>
            <person name="Chiriac C."/>
            <person name="Salcher M."/>
            <person name="Ghai R."/>
            <person name="Kavagutti S V."/>
        </authorList>
    </citation>
    <scope>NUCLEOTIDE SEQUENCE</scope>
</reference>
<dbReference type="PROSITE" id="PS51892">
    <property type="entry name" value="SUBTILASE"/>
    <property type="match status" value="1"/>
</dbReference>
<dbReference type="CDD" id="cd00063">
    <property type="entry name" value="FN3"/>
    <property type="match status" value="1"/>
</dbReference>
<protein>
    <submittedName>
        <fullName evidence="6">Unannotated protein</fullName>
    </submittedName>
</protein>
<dbReference type="GO" id="GO:0004252">
    <property type="term" value="F:serine-type endopeptidase activity"/>
    <property type="evidence" value="ECO:0007669"/>
    <property type="project" value="InterPro"/>
</dbReference>
<accession>A0A6J6HWL1</accession>
<dbReference type="InterPro" id="IPR023828">
    <property type="entry name" value="Peptidase_S8_Ser-AS"/>
</dbReference>
<dbReference type="Pfam" id="PF00082">
    <property type="entry name" value="Peptidase_S8"/>
    <property type="match status" value="1"/>
</dbReference>
<dbReference type="PROSITE" id="PS00136">
    <property type="entry name" value="SUBTILASE_ASP"/>
    <property type="match status" value="1"/>
</dbReference>
<dbReference type="GO" id="GO:0006508">
    <property type="term" value="P:proteolysis"/>
    <property type="evidence" value="ECO:0007669"/>
    <property type="project" value="UniProtKB-KW"/>
</dbReference>
<evidence type="ECO:0000259" key="5">
    <source>
        <dbReference type="PROSITE" id="PS50853"/>
    </source>
</evidence>
<dbReference type="InterPro" id="IPR013783">
    <property type="entry name" value="Ig-like_fold"/>
</dbReference>
<dbReference type="InterPro" id="IPR023827">
    <property type="entry name" value="Peptidase_S8_Asp-AS"/>
</dbReference>
<dbReference type="PROSITE" id="PS00138">
    <property type="entry name" value="SUBTILASE_SER"/>
    <property type="match status" value="1"/>
</dbReference>
<dbReference type="PRINTS" id="PR00723">
    <property type="entry name" value="SUBTILISIN"/>
</dbReference>
<proteinExistence type="inferred from homology"/>
<evidence type="ECO:0000313" key="6">
    <source>
        <dbReference type="EMBL" id="CAB4618342.1"/>
    </source>
</evidence>
<dbReference type="EMBL" id="CAEZVD010000019">
    <property type="protein sequence ID" value="CAB4618342.1"/>
    <property type="molecule type" value="Genomic_DNA"/>
</dbReference>
<dbReference type="Gene3D" id="2.60.40.10">
    <property type="entry name" value="Immunoglobulins"/>
    <property type="match status" value="1"/>
</dbReference>